<name>A0ABT7ZU09_9FLAO</name>
<comment type="caution">
    <text evidence="2">The sequence shown here is derived from an EMBL/GenBank/DDBJ whole genome shotgun (WGS) entry which is preliminary data.</text>
</comment>
<organism evidence="2 3">
    <name type="scientific">Winogradskyella bathintestinalis</name>
    <dbReference type="NCBI Taxonomy" id="3035208"/>
    <lineage>
        <taxon>Bacteria</taxon>
        <taxon>Pseudomonadati</taxon>
        <taxon>Bacteroidota</taxon>
        <taxon>Flavobacteriia</taxon>
        <taxon>Flavobacteriales</taxon>
        <taxon>Flavobacteriaceae</taxon>
        <taxon>Winogradskyella</taxon>
    </lineage>
</organism>
<accession>A0ABT7ZU09</accession>
<evidence type="ECO:0000313" key="3">
    <source>
        <dbReference type="Proteomes" id="UP001231197"/>
    </source>
</evidence>
<dbReference type="EMBL" id="JASDDK010000002">
    <property type="protein sequence ID" value="MDN3492457.1"/>
    <property type="molecule type" value="Genomic_DNA"/>
</dbReference>
<evidence type="ECO:0000313" key="2">
    <source>
        <dbReference type="EMBL" id="MDN3492457.1"/>
    </source>
</evidence>
<keyword evidence="3" id="KW-1185">Reference proteome</keyword>
<proteinExistence type="predicted"/>
<dbReference type="Proteomes" id="UP001231197">
    <property type="component" value="Unassembled WGS sequence"/>
</dbReference>
<keyword evidence="1" id="KW-0812">Transmembrane</keyword>
<feature type="transmembrane region" description="Helical" evidence="1">
    <location>
        <begin position="21"/>
        <end position="40"/>
    </location>
</feature>
<evidence type="ECO:0000256" key="1">
    <source>
        <dbReference type="SAM" id="Phobius"/>
    </source>
</evidence>
<gene>
    <name evidence="2" type="ORF">QMA06_06975</name>
</gene>
<sequence length="1318" mass="150215">MDTPKPKNNKSNYRKWRKRAFAVLLVIILVPTVLFTIGWFNRNTILDVLQEWYSENNSGTLIISKVNASFISDFPNVGFTLKDIEQTNVDTISDKFSSVKIEEAKLVIGAANLLRGNIKFENIVIKNAVISSEVISKRSLAYHEQLKKDKENSNRKGIQMPEWLHDNGATFLLNNVKYITKDSMLDKYFNIDIHTIEGSYNGDELELNGNLKMNITVNNLGFNTKKGSYFNGARVSGHPKFKIDLENDIINVPKFLFKVDKQVFNLSANFDLVDSNQYEFNLENSETDFEATKNLLPNNLSTEIKKYNFQNPINTNLKLFGKFAYGSNPDIELDFSTNKNNVAIDNKIHLKNVIFNGHLTNNIYPTDSLRRALKSTKDFKITFNTFDANIDDIDVSINNAYLQSTPEILNFIEANINLAGSNEALAKLIETDNFDFKGGTFQLKAVVSGDIPDARQFINKATGNFKLKDTQVILRKNGLQLPIEIIDLDLERAHSTLRKLIVNFPNGEDLVLKGQLTNSSGLLAKNPDKPTTSNILLNSKKLNIDDIISLSKQFIPKSDKKIDDRKNLHETLDAVYTQFHPSFNINVDALTYKDITINNLKTQIDLVNSKTIQLKNFDFNYLETKTNLEGSIIVPETESKLKDAIYINAKATSQGNITVFQKLFDIQLFKFVSGNYGFEGHVKGNVRHVRELLNSAQGDFTLLKTKLYYEPAKLDIDVDSLALFVDKSDMLLKKFNLEIGELYPLKLKGDIKNYPSFLIDKEQKKGAIFLKITAPFIDSNSWLTTVESLKDNNKRDKVKRNLYRLFKDINKFSPEIELAVDSIKYQDLTTKNVKALVYFENDSILKLRHLNLDYNQSTANIRGKVSAFTKQQDSLRKNPFDLDFVINAKGKSEDLNAYLKSKNFIFKSGDFEFNGHYKAQSENLNILNTKGYGDLKISRALVDYKAASLGIPVDSLHIEINDDTARLERLDIDLPGKSSVFFSGSIKHFSNFINNAIEDETRSSYFSIYSPYLNSADIKEFLAKSSSQQKKSSDSKFTIQKLKSALIGINSSFYPTVNVKIDTLKHNDLNLTEFGSNLSFTKQGDFKIKNTQLNFYGGSLTMNVDVGTNNETNIPINIAMQTNAINLNELATRFNYFNDEPLRNTDKIEGNLNFNLDATGLLNNDGKLNINSLNGKIHINLSGLELYNYKPIMNKSFLMKDERFEKLTFRPIIQTFEIKNGVLIIPRTEIQSSALHLFAEGEFKFDEYMNIWLALPWKNLKSKDGINLPEKTSYENAGAKFFLQMIQDKTEEKEKHRDIKVKVRLSNRKLRKMKRDKQ</sequence>
<protein>
    <submittedName>
        <fullName evidence="2">AsmA-like C-terminal region-containing protein</fullName>
    </submittedName>
</protein>
<dbReference type="RefSeq" id="WP_290206150.1">
    <property type="nucleotide sequence ID" value="NZ_JASDDK010000002.1"/>
</dbReference>
<keyword evidence="1" id="KW-1133">Transmembrane helix</keyword>
<keyword evidence="1" id="KW-0472">Membrane</keyword>
<reference evidence="2 3" key="1">
    <citation type="journal article" date="2023" name="Int. J. Syst. Evol. Microbiol.">
        <title>Winogradskyella bathintestinalis sp. nov., isolated from the intestine of the deep-sea loosejaw dragonfish, Malacosteus niger.</title>
        <authorList>
            <person name="Uniacke-Lowe S."/>
            <person name="Johnson C.N."/>
            <person name="Stanton C."/>
            <person name="Hill C."/>
            <person name="Ross P."/>
        </authorList>
    </citation>
    <scope>NUCLEOTIDE SEQUENCE [LARGE SCALE GENOMIC DNA]</scope>
    <source>
        <strain evidence="2 3">APC 3343</strain>
    </source>
</reference>